<organism evidence="1 2">
    <name type="scientific">Calicophoron daubneyi</name>
    <name type="common">Rumen fluke</name>
    <name type="synonym">Paramphistomum daubneyi</name>
    <dbReference type="NCBI Taxonomy" id="300641"/>
    <lineage>
        <taxon>Eukaryota</taxon>
        <taxon>Metazoa</taxon>
        <taxon>Spiralia</taxon>
        <taxon>Lophotrochozoa</taxon>
        <taxon>Platyhelminthes</taxon>
        <taxon>Trematoda</taxon>
        <taxon>Digenea</taxon>
        <taxon>Plagiorchiida</taxon>
        <taxon>Pronocephalata</taxon>
        <taxon>Paramphistomoidea</taxon>
        <taxon>Paramphistomidae</taxon>
        <taxon>Calicophoron</taxon>
    </lineage>
</organism>
<evidence type="ECO:0000313" key="2">
    <source>
        <dbReference type="Proteomes" id="UP001497525"/>
    </source>
</evidence>
<evidence type="ECO:0000313" key="1">
    <source>
        <dbReference type="EMBL" id="CAL5136179.1"/>
    </source>
</evidence>
<dbReference type="Proteomes" id="UP001497525">
    <property type="component" value="Unassembled WGS sequence"/>
</dbReference>
<dbReference type="EMBL" id="CAXLJL010000290">
    <property type="protein sequence ID" value="CAL5136179.1"/>
    <property type="molecule type" value="Genomic_DNA"/>
</dbReference>
<name>A0AAV2TGF7_CALDB</name>
<accession>A0AAV2TGF7</accession>
<comment type="caution">
    <text evidence="1">The sequence shown here is derived from an EMBL/GenBank/DDBJ whole genome shotgun (WGS) entry which is preliminary data.</text>
</comment>
<sequence>MDYEEDFRSAQFALLSKEAAGKLKRAVPAHEIKRIIEKIFTIRDSSYEEVRTICESQDPMEACFQALRERRIEGNCHRVCTAPAEHFLDRRCAPIGEVLDRMASVISDIEDHLEKEDIDYVLDKAQCGEEPADDSAESGYTRSEMNFPEKKVVFFWPNDSLVTSRNRGTIFPLWNILLENLARNFTLTMPPPDPYTEIWKDFVLLQLEQADAVIVAPTPPLFQLYANGSPSDTVIGKDFDYRDQKSEFLMDYLRGLYDYSPTADSSSKRLRRLLPPTVLALAGNDLDEAYKWSGFVYNLPFEIEPLMAATYGLIMAL</sequence>
<protein>
    <submittedName>
        <fullName evidence="1">Uncharacterized protein</fullName>
    </submittedName>
</protein>
<reference evidence="1" key="1">
    <citation type="submission" date="2024-06" db="EMBL/GenBank/DDBJ databases">
        <authorList>
            <person name="Liu X."/>
            <person name="Lenzi L."/>
            <person name="Haldenby T S."/>
            <person name="Uol C."/>
        </authorList>
    </citation>
    <scope>NUCLEOTIDE SEQUENCE</scope>
</reference>
<proteinExistence type="predicted"/>
<dbReference type="AlphaFoldDB" id="A0AAV2TGF7"/>
<gene>
    <name evidence="1" type="ORF">CDAUBV1_LOCUS10255</name>
</gene>